<reference evidence="2" key="1">
    <citation type="journal article" date="2020" name="Stud. Mycol.">
        <title>101 Dothideomycetes genomes: A test case for predicting lifestyles and emergence of pathogens.</title>
        <authorList>
            <person name="Haridas S."/>
            <person name="Albert R."/>
            <person name="Binder M."/>
            <person name="Bloem J."/>
            <person name="LaButti K."/>
            <person name="Salamov A."/>
            <person name="Andreopoulos B."/>
            <person name="Baker S."/>
            <person name="Barry K."/>
            <person name="Bills G."/>
            <person name="Bluhm B."/>
            <person name="Cannon C."/>
            <person name="Castanera R."/>
            <person name="Culley D."/>
            <person name="Daum C."/>
            <person name="Ezra D."/>
            <person name="Gonzalez J."/>
            <person name="Henrissat B."/>
            <person name="Kuo A."/>
            <person name="Liang C."/>
            <person name="Lipzen A."/>
            <person name="Lutzoni F."/>
            <person name="Magnuson J."/>
            <person name="Mondo S."/>
            <person name="Nolan M."/>
            <person name="Ohm R."/>
            <person name="Pangilinan J."/>
            <person name="Park H.-J."/>
            <person name="Ramirez L."/>
            <person name="Alfaro M."/>
            <person name="Sun H."/>
            <person name="Tritt A."/>
            <person name="Yoshinaga Y."/>
            <person name="Zwiers L.-H."/>
            <person name="Turgeon B."/>
            <person name="Goodwin S."/>
            <person name="Spatafora J."/>
            <person name="Crous P."/>
            <person name="Grigoriev I."/>
        </authorList>
    </citation>
    <scope>NUCLEOTIDE SEQUENCE [LARGE SCALE GENOMIC DNA]</scope>
    <source>
        <strain evidence="2">CBS 304.66</strain>
    </source>
</reference>
<protein>
    <submittedName>
        <fullName evidence="1">Uncharacterized protein</fullName>
    </submittedName>
</protein>
<dbReference type="OrthoDB" id="4900298at2759"/>
<keyword evidence="2" id="KW-1185">Reference proteome</keyword>
<gene>
    <name evidence="1" type="ORF">CC78DRAFT_303165</name>
</gene>
<dbReference type="Proteomes" id="UP000800093">
    <property type="component" value="Unassembled WGS sequence"/>
</dbReference>
<organism evidence="1 2">
    <name type="scientific">Lojkania enalia</name>
    <dbReference type="NCBI Taxonomy" id="147567"/>
    <lineage>
        <taxon>Eukaryota</taxon>
        <taxon>Fungi</taxon>
        <taxon>Dikarya</taxon>
        <taxon>Ascomycota</taxon>
        <taxon>Pezizomycotina</taxon>
        <taxon>Dothideomycetes</taxon>
        <taxon>Pleosporomycetidae</taxon>
        <taxon>Pleosporales</taxon>
        <taxon>Pleosporales incertae sedis</taxon>
        <taxon>Lojkania</taxon>
    </lineage>
</organism>
<sequence length="342" mass="36134">MRNTAAHFLTTKLALFVAMRSINAFLFINAFAFCIDASPLANGDEHTALIPRKANAYPSCTSPVLRILDVALTIVGPKATSFCSSYIKASSVTASSTATETLKTTTTTTLGETTSTVTSGVSIVNELTIATTTTIATPAIQTITEQTPVLLNRRTPATPYTPPALKTVAASIASKACSCFLGPSKTTTVSTVITVESISTTTVQSTAQITVPSSTTTITETSISTTTSTAPAVTETVLTAGKSYMRVYGPANGCVYNRYTDYIDLHGDIGTSADGYLEGRSACATRCSNNANCAWWFFYADLEGTSMGYPAWCLLDSLPFSPGYVQCNIPWSGYNVGYNLVV</sequence>
<name>A0A9P4N9J2_9PLEO</name>
<dbReference type="AlphaFoldDB" id="A0A9P4N9J2"/>
<accession>A0A9P4N9J2</accession>
<dbReference type="EMBL" id="ML986583">
    <property type="protein sequence ID" value="KAF2269104.1"/>
    <property type="molecule type" value="Genomic_DNA"/>
</dbReference>
<evidence type="ECO:0000313" key="2">
    <source>
        <dbReference type="Proteomes" id="UP000800093"/>
    </source>
</evidence>
<evidence type="ECO:0000313" key="1">
    <source>
        <dbReference type="EMBL" id="KAF2269104.1"/>
    </source>
</evidence>
<proteinExistence type="predicted"/>
<comment type="caution">
    <text evidence="1">The sequence shown here is derived from an EMBL/GenBank/DDBJ whole genome shotgun (WGS) entry which is preliminary data.</text>
</comment>